<dbReference type="SMART" id="SM00192">
    <property type="entry name" value="LDLa"/>
    <property type="match status" value="1"/>
</dbReference>
<dbReference type="Pfam" id="PF00057">
    <property type="entry name" value="Ldl_recept_a"/>
    <property type="match status" value="1"/>
</dbReference>
<evidence type="ECO:0000256" key="1">
    <source>
        <dbReference type="ARBA" id="ARBA00023157"/>
    </source>
</evidence>
<evidence type="ECO:0000313" key="4">
    <source>
        <dbReference type="WBParaSite" id="jg24200"/>
    </source>
</evidence>
<reference evidence="4" key="1">
    <citation type="submission" date="2022-11" db="UniProtKB">
        <authorList>
            <consortium name="WormBaseParasite"/>
        </authorList>
    </citation>
    <scope>IDENTIFICATION</scope>
</reference>
<keyword evidence="1 2" id="KW-1015">Disulfide bond</keyword>
<keyword evidence="3" id="KW-1185">Reference proteome</keyword>
<dbReference type="PROSITE" id="PS50068">
    <property type="entry name" value="LDLRA_2"/>
    <property type="match status" value="1"/>
</dbReference>
<dbReference type="InterPro" id="IPR002172">
    <property type="entry name" value="LDrepeatLR_classA_rpt"/>
</dbReference>
<dbReference type="Gene3D" id="4.10.400.10">
    <property type="entry name" value="Low-density Lipoprotein Receptor"/>
    <property type="match status" value="1"/>
</dbReference>
<feature type="disulfide bond" evidence="2">
    <location>
        <begin position="42"/>
        <end position="57"/>
    </location>
</feature>
<dbReference type="GO" id="GO:0043235">
    <property type="term" value="C:receptor complex"/>
    <property type="evidence" value="ECO:0007669"/>
    <property type="project" value="TreeGrafter"/>
</dbReference>
<dbReference type="InterPro" id="IPR036055">
    <property type="entry name" value="LDL_receptor-like_sf"/>
</dbReference>
<dbReference type="AlphaFoldDB" id="A0A915DVT3"/>
<dbReference type="GO" id="GO:0005886">
    <property type="term" value="C:plasma membrane"/>
    <property type="evidence" value="ECO:0007669"/>
    <property type="project" value="TreeGrafter"/>
</dbReference>
<dbReference type="CDD" id="cd00112">
    <property type="entry name" value="LDLa"/>
    <property type="match status" value="1"/>
</dbReference>
<evidence type="ECO:0000313" key="3">
    <source>
        <dbReference type="Proteomes" id="UP000887574"/>
    </source>
</evidence>
<dbReference type="WBParaSite" id="jg24200">
    <property type="protein sequence ID" value="jg24200"/>
    <property type="gene ID" value="jg24200"/>
</dbReference>
<accession>A0A915DVT3</accession>
<proteinExistence type="predicted"/>
<sequence>MLLITGYNDCPGGEDELNCAECNRGSFLCSDDKKCILITKRCDGIDDCLDGSDEKDCSCQECMLHPFKTYMCSSGPRCFRLNNVCAPYSQCPNADDRDKLYCAPTSLRPILNNLNIISELLSRCAAPVLSCPGIVFFFNRRETDLPHDLVSHLIKEFEEQEACRPAMNEKTTAWA</sequence>
<name>A0A915DVT3_9BILA</name>
<dbReference type="InterPro" id="IPR051221">
    <property type="entry name" value="LDLR-related"/>
</dbReference>
<dbReference type="PANTHER" id="PTHR22722">
    <property type="entry name" value="LOW-DENSITY LIPOPROTEIN RECEPTOR-RELATED PROTEIN 2-RELATED"/>
    <property type="match status" value="1"/>
</dbReference>
<organism evidence="3 4">
    <name type="scientific">Ditylenchus dipsaci</name>
    <dbReference type="NCBI Taxonomy" id="166011"/>
    <lineage>
        <taxon>Eukaryota</taxon>
        <taxon>Metazoa</taxon>
        <taxon>Ecdysozoa</taxon>
        <taxon>Nematoda</taxon>
        <taxon>Chromadorea</taxon>
        <taxon>Rhabditida</taxon>
        <taxon>Tylenchina</taxon>
        <taxon>Tylenchomorpha</taxon>
        <taxon>Sphaerularioidea</taxon>
        <taxon>Anguinidae</taxon>
        <taxon>Anguininae</taxon>
        <taxon>Ditylenchus</taxon>
    </lineage>
</organism>
<dbReference type="SUPFAM" id="SSF57424">
    <property type="entry name" value="LDL receptor-like module"/>
    <property type="match status" value="1"/>
</dbReference>
<dbReference type="Proteomes" id="UP000887574">
    <property type="component" value="Unplaced"/>
</dbReference>
<comment type="caution">
    <text evidence="2">Lacks conserved residue(s) required for the propagation of feature annotation.</text>
</comment>
<protein>
    <submittedName>
        <fullName evidence="4">Uncharacterized protein</fullName>
    </submittedName>
</protein>
<evidence type="ECO:0000256" key="2">
    <source>
        <dbReference type="PROSITE-ProRule" id="PRU00124"/>
    </source>
</evidence>